<dbReference type="RefSeq" id="WP_131999245.1">
    <property type="nucleotide sequence ID" value="NZ_SMGK01000007.1"/>
</dbReference>
<sequence length="301" mass="32080">MRGCRLRLPATSANLGPGFDALALALSFYLEIEAEESDEFVIDVSGRNRELCSAVKNNLLLDTYTEILQTNNAPVVPVKVRMVNGIPLGMGCGSSAATRLAGVALASHFGGLKWERERILTAASLLEGHPDNTAACWHGGLSVACWHGKEVEAISITPGARWKAIIAMPARPLPTRESRAVLPESYSRADAVANLQHVALLTAAFAQGRGDLLHSATQDWMHQPYRERVCPLLPLLAPLAGRDGLLSVTLSGAGPSILLLVDADADMLSVRQLIDSAAGESEPVELIECTIESAPAVYESL</sequence>
<keyword evidence="3 7" id="KW-0791">Threonine biosynthesis</keyword>
<dbReference type="SUPFAM" id="SSF54211">
    <property type="entry name" value="Ribosomal protein S5 domain 2-like"/>
    <property type="match status" value="1"/>
</dbReference>
<accession>A0A4R1L048</accession>
<evidence type="ECO:0000256" key="5">
    <source>
        <dbReference type="ARBA" id="ARBA00022777"/>
    </source>
</evidence>
<evidence type="ECO:0000256" key="1">
    <source>
        <dbReference type="ARBA" id="ARBA00022605"/>
    </source>
</evidence>
<evidence type="ECO:0000256" key="7">
    <source>
        <dbReference type="HAMAP-Rule" id="MF_00384"/>
    </source>
</evidence>
<dbReference type="PRINTS" id="PR00958">
    <property type="entry name" value="HOMSERKINASE"/>
</dbReference>
<dbReference type="GO" id="GO:0004413">
    <property type="term" value="F:homoserine kinase activity"/>
    <property type="evidence" value="ECO:0007669"/>
    <property type="project" value="UniProtKB-UniRule"/>
</dbReference>
<dbReference type="EC" id="2.7.1.39" evidence="7 8"/>
<keyword evidence="4 7" id="KW-0547">Nucleotide-binding</keyword>
<keyword evidence="7" id="KW-0963">Cytoplasm</keyword>
<feature type="domain" description="GHMP kinase N-terminal" evidence="9">
    <location>
        <begin position="61"/>
        <end position="140"/>
    </location>
</feature>
<protein>
    <recommendedName>
        <fullName evidence="7 8">Homoserine kinase</fullName>
        <shortName evidence="7">HK</shortName>
        <shortName evidence="7">HSK</shortName>
        <ecNumber evidence="7 8">2.7.1.39</ecNumber>
    </recommendedName>
</protein>
<dbReference type="InterPro" id="IPR014721">
    <property type="entry name" value="Ribsml_uS5_D2-typ_fold_subgr"/>
</dbReference>
<dbReference type="GO" id="GO:0005524">
    <property type="term" value="F:ATP binding"/>
    <property type="evidence" value="ECO:0007669"/>
    <property type="project" value="UniProtKB-UniRule"/>
</dbReference>
<evidence type="ECO:0000256" key="6">
    <source>
        <dbReference type="ARBA" id="ARBA00022840"/>
    </source>
</evidence>
<organism evidence="10 11">
    <name type="scientific">Acidipila rosea</name>
    <dbReference type="NCBI Taxonomy" id="768535"/>
    <lineage>
        <taxon>Bacteria</taxon>
        <taxon>Pseudomonadati</taxon>
        <taxon>Acidobacteriota</taxon>
        <taxon>Terriglobia</taxon>
        <taxon>Terriglobales</taxon>
        <taxon>Acidobacteriaceae</taxon>
        <taxon>Acidipila</taxon>
    </lineage>
</organism>
<dbReference type="Proteomes" id="UP000295210">
    <property type="component" value="Unassembled WGS sequence"/>
</dbReference>
<keyword evidence="1 7" id="KW-0028">Amino-acid biosynthesis</keyword>
<evidence type="ECO:0000313" key="11">
    <source>
        <dbReference type="Proteomes" id="UP000295210"/>
    </source>
</evidence>
<keyword evidence="5 7" id="KW-0418">Kinase</keyword>
<dbReference type="NCBIfam" id="TIGR00191">
    <property type="entry name" value="thrB"/>
    <property type="match status" value="1"/>
</dbReference>
<dbReference type="PIRSF" id="PIRSF000676">
    <property type="entry name" value="Homoser_kin"/>
    <property type="match status" value="1"/>
</dbReference>
<dbReference type="PANTHER" id="PTHR20861">
    <property type="entry name" value="HOMOSERINE/4-DIPHOSPHOCYTIDYL-2-C-METHYL-D-ERYTHRITOL KINASE"/>
    <property type="match status" value="1"/>
</dbReference>
<dbReference type="Pfam" id="PF00288">
    <property type="entry name" value="GHMP_kinases_N"/>
    <property type="match status" value="1"/>
</dbReference>
<evidence type="ECO:0000256" key="8">
    <source>
        <dbReference type="NCBIfam" id="TIGR00191"/>
    </source>
</evidence>
<evidence type="ECO:0000256" key="3">
    <source>
        <dbReference type="ARBA" id="ARBA00022697"/>
    </source>
</evidence>
<dbReference type="PANTHER" id="PTHR20861:SF1">
    <property type="entry name" value="HOMOSERINE KINASE"/>
    <property type="match status" value="1"/>
</dbReference>
<evidence type="ECO:0000313" key="10">
    <source>
        <dbReference type="EMBL" id="TCK70250.1"/>
    </source>
</evidence>
<dbReference type="Gene3D" id="3.30.70.890">
    <property type="entry name" value="GHMP kinase, C-terminal domain"/>
    <property type="match status" value="1"/>
</dbReference>
<dbReference type="InterPro" id="IPR036554">
    <property type="entry name" value="GHMP_kinase_C_sf"/>
</dbReference>
<evidence type="ECO:0000259" key="9">
    <source>
        <dbReference type="Pfam" id="PF00288"/>
    </source>
</evidence>
<dbReference type="Gene3D" id="3.30.230.10">
    <property type="match status" value="1"/>
</dbReference>
<dbReference type="HAMAP" id="MF_00384">
    <property type="entry name" value="Homoser_kinase"/>
    <property type="match status" value="1"/>
</dbReference>
<keyword evidence="2 7" id="KW-0808">Transferase</keyword>
<dbReference type="SUPFAM" id="SSF55060">
    <property type="entry name" value="GHMP Kinase, C-terminal domain"/>
    <property type="match status" value="1"/>
</dbReference>
<dbReference type="AlphaFoldDB" id="A0A4R1L048"/>
<dbReference type="GO" id="GO:0005737">
    <property type="term" value="C:cytoplasm"/>
    <property type="evidence" value="ECO:0007669"/>
    <property type="project" value="UniProtKB-SubCell"/>
</dbReference>
<keyword evidence="11" id="KW-1185">Reference proteome</keyword>
<comment type="similarity">
    <text evidence="7">Belongs to the GHMP kinase family. Homoserine kinase subfamily.</text>
</comment>
<dbReference type="InterPro" id="IPR000870">
    <property type="entry name" value="Homoserine_kinase"/>
</dbReference>
<comment type="caution">
    <text evidence="10">The sequence shown here is derived from an EMBL/GenBank/DDBJ whole genome shotgun (WGS) entry which is preliminary data.</text>
</comment>
<comment type="catalytic activity">
    <reaction evidence="7">
        <text>L-homoserine + ATP = O-phospho-L-homoserine + ADP + H(+)</text>
        <dbReference type="Rhea" id="RHEA:13985"/>
        <dbReference type="ChEBI" id="CHEBI:15378"/>
        <dbReference type="ChEBI" id="CHEBI:30616"/>
        <dbReference type="ChEBI" id="CHEBI:57476"/>
        <dbReference type="ChEBI" id="CHEBI:57590"/>
        <dbReference type="ChEBI" id="CHEBI:456216"/>
        <dbReference type="EC" id="2.7.1.39"/>
    </reaction>
</comment>
<gene>
    <name evidence="7" type="primary">thrB</name>
    <name evidence="10" type="ORF">C7378_3407</name>
</gene>
<comment type="caution">
    <text evidence="7">Lacks conserved residue(s) required for the propagation of feature annotation.</text>
</comment>
<dbReference type="UniPathway" id="UPA00050">
    <property type="reaction ID" value="UER00064"/>
</dbReference>
<evidence type="ECO:0000256" key="2">
    <source>
        <dbReference type="ARBA" id="ARBA00022679"/>
    </source>
</evidence>
<reference evidence="10 11" key="1">
    <citation type="submission" date="2019-03" db="EMBL/GenBank/DDBJ databases">
        <title>Genomic Encyclopedia of Type Strains, Phase IV (KMG-IV): sequencing the most valuable type-strain genomes for metagenomic binning, comparative biology and taxonomic classification.</title>
        <authorList>
            <person name="Goeker M."/>
        </authorList>
    </citation>
    <scope>NUCLEOTIDE SEQUENCE [LARGE SCALE GENOMIC DNA]</scope>
    <source>
        <strain evidence="10 11">DSM 103428</strain>
    </source>
</reference>
<dbReference type="InterPro" id="IPR006204">
    <property type="entry name" value="GHMP_kinase_N_dom"/>
</dbReference>
<proteinExistence type="inferred from homology"/>
<comment type="subcellular location">
    <subcellularLocation>
        <location evidence="7">Cytoplasm</location>
    </subcellularLocation>
</comment>
<dbReference type="EMBL" id="SMGK01000007">
    <property type="protein sequence ID" value="TCK70250.1"/>
    <property type="molecule type" value="Genomic_DNA"/>
</dbReference>
<comment type="function">
    <text evidence="7">Catalyzes the ATP-dependent phosphorylation of L-homoserine to L-homoserine phosphate.</text>
</comment>
<evidence type="ECO:0000256" key="4">
    <source>
        <dbReference type="ARBA" id="ARBA00022741"/>
    </source>
</evidence>
<name>A0A4R1L048_9BACT</name>
<comment type="pathway">
    <text evidence="7">Amino-acid biosynthesis; L-threonine biosynthesis; L-threonine from L-aspartate: step 4/5.</text>
</comment>
<keyword evidence="6 7" id="KW-0067">ATP-binding</keyword>
<dbReference type="InterPro" id="IPR020568">
    <property type="entry name" value="Ribosomal_Su5_D2-typ_SF"/>
</dbReference>
<dbReference type="OrthoDB" id="9769912at2"/>
<dbReference type="GO" id="GO:0009088">
    <property type="term" value="P:threonine biosynthetic process"/>
    <property type="evidence" value="ECO:0007669"/>
    <property type="project" value="UniProtKB-UniRule"/>
</dbReference>